<sequence>MNEQLTFDDLRAYQDGRLSGPARYRVERLLLEDPFYADALAGLEAMQQKAADTTARPTAEQLASLRDALHERIHQSATKKRLWPLWIATTTAAILFMLAMAIYFIFFAPKQPTRPKPVQKQTSQSVPRATDYFAGSSSITSQAHLRL</sequence>
<reference evidence="3" key="1">
    <citation type="journal article" date="2019" name="Int. J. Syst. Evol. Microbiol.">
        <title>The Global Catalogue of Microorganisms (GCM) 10K type strain sequencing project: providing services to taxonomists for standard genome sequencing and annotation.</title>
        <authorList>
            <consortium name="The Broad Institute Genomics Platform"/>
            <consortium name="The Broad Institute Genome Sequencing Center for Infectious Disease"/>
            <person name="Wu L."/>
            <person name="Ma J."/>
        </authorList>
    </citation>
    <scope>NUCLEOTIDE SEQUENCE [LARGE SCALE GENOMIC DNA]</scope>
    <source>
        <strain evidence="3">KCTC 42805</strain>
    </source>
</reference>
<evidence type="ECO:0000313" key="3">
    <source>
        <dbReference type="Proteomes" id="UP001597469"/>
    </source>
</evidence>
<protein>
    <submittedName>
        <fullName evidence="2">Uncharacterized protein</fullName>
    </submittedName>
</protein>
<proteinExistence type="predicted"/>
<dbReference type="EMBL" id="JBHULN010000005">
    <property type="protein sequence ID" value="MFD2570990.1"/>
    <property type="molecule type" value="Genomic_DNA"/>
</dbReference>
<dbReference type="RefSeq" id="WP_381522141.1">
    <property type="nucleotide sequence ID" value="NZ_JBHULN010000005.1"/>
</dbReference>
<feature type="transmembrane region" description="Helical" evidence="1">
    <location>
        <begin position="82"/>
        <end position="106"/>
    </location>
</feature>
<comment type="caution">
    <text evidence="2">The sequence shown here is derived from an EMBL/GenBank/DDBJ whole genome shotgun (WGS) entry which is preliminary data.</text>
</comment>
<evidence type="ECO:0000256" key="1">
    <source>
        <dbReference type="SAM" id="Phobius"/>
    </source>
</evidence>
<gene>
    <name evidence="2" type="ORF">ACFSUS_10120</name>
</gene>
<keyword evidence="1" id="KW-0472">Membrane</keyword>
<evidence type="ECO:0000313" key="2">
    <source>
        <dbReference type="EMBL" id="MFD2570990.1"/>
    </source>
</evidence>
<keyword evidence="1" id="KW-1133">Transmembrane helix</keyword>
<dbReference type="Proteomes" id="UP001597469">
    <property type="component" value="Unassembled WGS sequence"/>
</dbReference>
<accession>A0ABW5M1Q9</accession>
<keyword evidence="3" id="KW-1185">Reference proteome</keyword>
<organism evidence="2 3">
    <name type="scientific">Spirosoma soli</name>
    <dbReference type="NCBI Taxonomy" id="1770529"/>
    <lineage>
        <taxon>Bacteria</taxon>
        <taxon>Pseudomonadati</taxon>
        <taxon>Bacteroidota</taxon>
        <taxon>Cytophagia</taxon>
        <taxon>Cytophagales</taxon>
        <taxon>Cytophagaceae</taxon>
        <taxon>Spirosoma</taxon>
    </lineage>
</organism>
<keyword evidence="1" id="KW-0812">Transmembrane</keyword>
<name>A0ABW5M1Q9_9BACT</name>